<evidence type="ECO:0000256" key="1">
    <source>
        <dbReference type="ARBA" id="ARBA00005417"/>
    </source>
</evidence>
<dbReference type="InterPro" id="IPR003439">
    <property type="entry name" value="ABC_transporter-like_ATP-bd"/>
</dbReference>
<keyword evidence="7" id="KW-1185">Reference proteome</keyword>
<dbReference type="InterPro" id="IPR027417">
    <property type="entry name" value="P-loop_NTPase"/>
</dbReference>
<evidence type="ECO:0000256" key="3">
    <source>
        <dbReference type="ARBA" id="ARBA00022741"/>
    </source>
</evidence>
<protein>
    <submittedName>
        <fullName evidence="6">ABC transporter ATP-binding protein</fullName>
    </submittedName>
</protein>
<dbReference type="PROSITE" id="PS50893">
    <property type="entry name" value="ABC_TRANSPORTER_2"/>
    <property type="match status" value="1"/>
</dbReference>
<evidence type="ECO:0000256" key="4">
    <source>
        <dbReference type="ARBA" id="ARBA00022840"/>
    </source>
</evidence>
<feature type="domain" description="ABC transporter" evidence="5">
    <location>
        <begin position="6"/>
        <end position="234"/>
    </location>
</feature>
<evidence type="ECO:0000313" key="6">
    <source>
        <dbReference type="EMBL" id="MFC6199950.1"/>
    </source>
</evidence>
<dbReference type="SMART" id="SM00382">
    <property type="entry name" value="AAA"/>
    <property type="match status" value="1"/>
</dbReference>
<dbReference type="Gene3D" id="3.40.50.300">
    <property type="entry name" value="P-loop containing nucleotide triphosphate hydrolases"/>
    <property type="match status" value="1"/>
</dbReference>
<organism evidence="6 7">
    <name type="scientific">Ponticaulis profundi</name>
    <dbReference type="NCBI Taxonomy" id="2665222"/>
    <lineage>
        <taxon>Bacteria</taxon>
        <taxon>Pseudomonadati</taxon>
        <taxon>Pseudomonadota</taxon>
        <taxon>Alphaproteobacteria</taxon>
        <taxon>Hyphomonadales</taxon>
        <taxon>Hyphomonadaceae</taxon>
        <taxon>Ponticaulis</taxon>
    </lineage>
</organism>
<sequence>MTTPVLRLIDVKRTYHTGATDVPVLKGINLDLNPGELVGLVGPSGSGKSTLLHTAGLLEKPDSGEVILDGEDCLKLKDRERTLMRRTRLGFVYQFHHLLPEFNAIDNVAAPLYLSGVNRKEARDRAVDLLERMGLGHRLQHQPMTMSGGEQQRVAIARALANRPKVLIADEPTGNLDRETTASVFQQLINVGRTEGLAMLIATHNLELIQFMDHVVTLDDGRLTAFSDPLTSTPA</sequence>
<reference evidence="7" key="1">
    <citation type="journal article" date="2019" name="Int. J. Syst. Evol. Microbiol.">
        <title>The Global Catalogue of Microorganisms (GCM) 10K type strain sequencing project: providing services to taxonomists for standard genome sequencing and annotation.</title>
        <authorList>
            <consortium name="The Broad Institute Genomics Platform"/>
            <consortium name="The Broad Institute Genome Sequencing Center for Infectious Disease"/>
            <person name="Wu L."/>
            <person name="Ma J."/>
        </authorList>
    </citation>
    <scope>NUCLEOTIDE SEQUENCE [LARGE SCALE GENOMIC DNA]</scope>
    <source>
        <strain evidence="7">CGMCC-1.15741</strain>
    </source>
</reference>
<keyword evidence="3" id="KW-0547">Nucleotide-binding</keyword>
<dbReference type="PROSITE" id="PS00211">
    <property type="entry name" value="ABC_TRANSPORTER_1"/>
    <property type="match status" value="1"/>
</dbReference>
<keyword evidence="2" id="KW-0813">Transport</keyword>
<dbReference type="GO" id="GO:0005524">
    <property type="term" value="F:ATP binding"/>
    <property type="evidence" value="ECO:0007669"/>
    <property type="project" value="UniProtKB-KW"/>
</dbReference>
<dbReference type="PANTHER" id="PTHR24220">
    <property type="entry name" value="IMPORT ATP-BINDING PROTEIN"/>
    <property type="match status" value="1"/>
</dbReference>
<dbReference type="CDD" id="cd03255">
    <property type="entry name" value="ABC_MJ0796_LolCDE_FtsE"/>
    <property type="match status" value="1"/>
</dbReference>
<gene>
    <name evidence="6" type="ORF">ACFQDM_17895</name>
</gene>
<proteinExistence type="inferred from homology"/>
<dbReference type="InterPro" id="IPR017871">
    <property type="entry name" value="ABC_transporter-like_CS"/>
</dbReference>
<accession>A0ABW1SEF1</accession>
<evidence type="ECO:0000259" key="5">
    <source>
        <dbReference type="PROSITE" id="PS50893"/>
    </source>
</evidence>
<dbReference type="RefSeq" id="WP_377381638.1">
    <property type="nucleotide sequence ID" value="NZ_JBHSSW010000066.1"/>
</dbReference>
<evidence type="ECO:0000313" key="7">
    <source>
        <dbReference type="Proteomes" id="UP001596303"/>
    </source>
</evidence>
<dbReference type="InterPro" id="IPR015854">
    <property type="entry name" value="ABC_transpr_LolD-like"/>
</dbReference>
<dbReference type="InterPro" id="IPR003593">
    <property type="entry name" value="AAA+_ATPase"/>
</dbReference>
<comment type="caution">
    <text evidence="6">The sequence shown here is derived from an EMBL/GenBank/DDBJ whole genome shotgun (WGS) entry which is preliminary data.</text>
</comment>
<evidence type="ECO:0000256" key="2">
    <source>
        <dbReference type="ARBA" id="ARBA00022448"/>
    </source>
</evidence>
<name>A0ABW1SEF1_9PROT</name>
<comment type="similarity">
    <text evidence="1">Belongs to the ABC transporter superfamily.</text>
</comment>
<dbReference type="Proteomes" id="UP001596303">
    <property type="component" value="Unassembled WGS sequence"/>
</dbReference>
<dbReference type="EMBL" id="JBHSSW010000066">
    <property type="protein sequence ID" value="MFC6199950.1"/>
    <property type="molecule type" value="Genomic_DNA"/>
</dbReference>
<dbReference type="SUPFAM" id="SSF52540">
    <property type="entry name" value="P-loop containing nucleoside triphosphate hydrolases"/>
    <property type="match status" value="1"/>
</dbReference>
<dbReference type="PANTHER" id="PTHR24220:SF689">
    <property type="entry name" value="LIPOPROTEIN-RELEASING SYSTEM ATP-BINDING PROTEIN LOLD"/>
    <property type="match status" value="1"/>
</dbReference>
<dbReference type="InterPro" id="IPR017911">
    <property type="entry name" value="MacB-like_ATP-bd"/>
</dbReference>
<dbReference type="Pfam" id="PF00005">
    <property type="entry name" value="ABC_tran"/>
    <property type="match status" value="1"/>
</dbReference>
<keyword evidence="4 6" id="KW-0067">ATP-binding</keyword>